<dbReference type="PANTHER" id="PTHR43272:SF33">
    <property type="entry name" value="AMP-BINDING DOMAIN-CONTAINING PROTEIN-RELATED"/>
    <property type="match status" value="1"/>
</dbReference>
<keyword evidence="5" id="KW-0436">Ligase</keyword>
<sequence length="629" mass="70658">MYRWDVFQHGLRSGPDSPCFGHRVRNKDGTLGDYVFKTYKEIEAMVQQVGSGVLGLAKFDDSVVEAPGPVSAKLLGVYSPNTIEWLVTEQVCNAFGLTLVPLYDTLGEESTIHVLENSGLNAIVCDSSCLAKLVKVLPKCSKLTINLVVVSGVDTIPEFASTAGFPTIKFRTWDDILRYGSDHLLDFTPAKPDQINTISYTSGTSGIPKGVVITQSHMATLTVVVNKCFFNVPKIGVSVPTCYLSYLPLAHMYERLYISECIFVNARIGMFSGDIRKILDDLKCLKPTVFPSVPRLFIRIHDKVFSTLSQKAWLARTLFSKALNSKLKKLKRSGDVHHAIWDKIIFKKFKTLFGGEVAWMMTGSAPLPPAIYDRIRTIFSTPLLVGYALTETGAAGFHNFYDETDPSHVGGPIGTIEFKLRSLPEFEYYVTDKNPRGELMLRGTTLTPCYFRNEKANKEGFQDGWFLTGDIAELLPNGAIRIIDRRKNLFKLVQGEYISPEKLESVLVSCPLICQAFVTGRSHEVYPVAIVVPDEIELELWAKKNDATHLTTREICQLPKLKEDIFQQITAAFESSDLKGYEKCKQFYVEWEMFSIENDMLTTTNKLRRNVANKKYDEVVTQLYAADKK</sequence>
<dbReference type="GO" id="GO:0004467">
    <property type="term" value="F:long-chain fatty acid-CoA ligase activity"/>
    <property type="evidence" value="ECO:0007669"/>
    <property type="project" value="UniProtKB-EC"/>
</dbReference>
<dbReference type="Proteomes" id="UP000031512">
    <property type="component" value="Chromosome 3"/>
</dbReference>
<dbReference type="PROSITE" id="PS00455">
    <property type="entry name" value="AMP_BINDING"/>
    <property type="match status" value="1"/>
</dbReference>
<dbReference type="Gene3D" id="3.40.50.12780">
    <property type="entry name" value="N-terminal domain of ligase-like"/>
    <property type="match status" value="1"/>
</dbReference>
<dbReference type="VEuPathDB" id="PiroplasmaDB:BEWA_002630"/>
<evidence type="ECO:0000313" key="5">
    <source>
        <dbReference type="EMBL" id="AFZ80856.1"/>
    </source>
</evidence>
<reference evidence="5 6" key="1">
    <citation type="journal article" date="2012" name="BMC Genomics">
        <title>Comparative genomic analysis and phylogenetic position of Theileria equi.</title>
        <authorList>
            <person name="Kappmeyer L.S."/>
            <person name="Thiagarajan M."/>
            <person name="Herndon D.R."/>
            <person name="Ramsay J.D."/>
            <person name="Caler E."/>
            <person name="Djikeng A."/>
            <person name="Gillespie J.J."/>
            <person name="Lau A.O."/>
            <person name="Roalson E.H."/>
            <person name="Silva J.C."/>
            <person name="Silva M.G."/>
            <person name="Suarez C.E."/>
            <person name="Ueti M.W."/>
            <person name="Nene V.M."/>
            <person name="Mealey R.H."/>
            <person name="Knowles D.P."/>
            <person name="Brayton K.A."/>
        </authorList>
    </citation>
    <scope>NUCLEOTIDE SEQUENCE [LARGE SCALE GENOMIC DNA]</scope>
    <source>
        <strain evidence="5 6">WA</strain>
    </source>
</reference>
<dbReference type="EMBL" id="CP001670">
    <property type="protein sequence ID" value="AFZ80856.1"/>
    <property type="molecule type" value="Genomic_DNA"/>
</dbReference>
<gene>
    <name evidence="5" type="ORF">BEWA_002630</name>
</gene>
<dbReference type="OrthoDB" id="1700726at2759"/>
<dbReference type="GO" id="GO:0016020">
    <property type="term" value="C:membrane"/>
    <property type="evidence" value="ECO:0007669"/>
    <property type="project" value="TreeGrafter"/>
</dbReference>
<dbReference type="eggNOG" id="KOG1256">
    <property type="taxonomic scope" value="Eukaryota"/>
</dbReference>
<dbReference type="InterPro" id="IPR000873">
    <property type="entry name" value="AMP-dep_synth/lig_dom"/>
</dbReference>
<evidence type="ECO:0000259" key="4">
    <source>
        <dbReference type="Pfam" id="PF13193"/>
    </source>
</evidence>
<evidence type="ECO:0000313" key="6">
    <source>
        <dbReference type="Proteomes" id="UP000031512"/>
    </source>
</evidence>
<evidence type="ECO:0000259" key="3">
    <source>
        <dbReference type="Pfam" id="PF00501"/>
    </source>
</evidence>
<dbReference type="InterPro" id="IPR025110">
    <property type="entry name" value="AMP-bd_C"/>
</dbReference>
<dbReference type="RefSeq" id="XP_004830522.1">
    <property type="nucleotide sequence ID" value="XM_004830465.1"/>
</dbReference>
<feature type="domain" description="AMP-dependent synthetase/ligase" evidence="3">
    <location>
        <begin position="32"/>
        <end position="451"/>
    </location>
</feature>
<organism evidence="5 6">
    <name type="scientific">Theileria equi strain WA</name>
    <dbReference type="NCBI Taxonomy" id="1537102"/>
    <lineage>
        <taxon>Eukaryota</taxon>
        <taxon>Sar</taxon>
        <taxon>Alveolata</taxon>
        <taxon>Apicomplexa</taxon>
        <taxon>Aconoidasida</taxon>
        <taxon>Piroplasmida</taxon>
        <taxon>Theileriidae</taxon>
        <taxon>Theileria</taxon>
    </lineage>
</organism>
<keyword evidence="6" id="KW-1185">Reference proteome</keyword>
<dbReference type="EC" id="6.2.1.3" evidence="5"/>
<dbReference type="Pfam" id="PF00501">
    <property type="entry name" value="AMP-binding"/>
    <property type="match status" value="1"/>
</dbReference>
<proteinExistence type="predicted"/>
<name>L0B0S1_THEEQ</name>
<keyword evidence="2" id="KW-0067">ATP-binding</keyword>
<dbReference type="GeneID" id="15804606"/>
<dbReference type="KEGG" id="beq:BEWA_002630"/>
<keyword evidence="1" id="KW-0547">Nucleotide-binding</keyword>
<evidence type="ECO:0000256" key="1">
    <source>
        <dbReference type="ARBA" id="ARBA00022741"/>
    </source>
</evidence>
<dbReference type="GO" id="GO:0005524">
    <property type="term" value="F:ATP binding"/>
    <property type="evidence" value="ECO:0007669"/>
    <property type="project" value="UniProtKB-KW"/>
</dbReference>
<dbReference type="AlphaFoldDB" id="L0B0S1"/>
<feature type="domain" description="AMP-binding enzyme C-terminal" evidence="4">
    <location>
        <begin position="502"/>
        <end position="560"/>
    </location>
</feature>
<dbReference type="GO" id="GO:0005783">
    <property type="term" value="C:endoplasmic reticulum"/>
    <property type="evidence" value="ECO:0007669"/>
    <property type="project" value="TreeGrafter"/>
</dbReference>
<dbReference type="InterPro" id="IPR020845">
    <property type="entry name" value="AMP-binding_CS"/>
</dbReference>
<dbReference type="PANTHER" id="PTHR43272">
    <property type="entry name" value="LONG-CHAIN-FATTY-ACID--COA LIGASE"/>
    <property type="match status" value="1"/>
</dbReference>
<dbReference type="SUPFAM" id="SSF56801">
    <property type="entry name" value="Acetyl-CoA synthetase-like"/>
    <property type="match status" value="1"/>
</dbReference>
<evidence type="ECO:0000256" key="2">
    <source>
        <dbReference type="ARBA" id="ARBA00022840"/>
    </source>
</evidence>
<dbReference type="Pfam" id="PF13193">
    <property type="entry name" value="AMP-binding_C"/>
    <property type="match status" value="1"/>
</dbReference>
<dbReference type="InterPro" id="IPR042099">
    <property type="entry name" value="ANL_N_sf"/>
</dbReference>
<protein>
    <submittedName>
        <fullName evidence="5">Long-chain-fatty-acid CoA ligase, putative</fullName>
        <ecNumber evidence="5">6.2.1.3</ecNumber>
    </submittedName>
</protein>
<dbReference type="STRING" id="1537102.L0B0S1"/>
<accession>L0B0S1</accession>